<dbReference type="RefSeq" id="WP_315573336.1">
    <property type="nucleotide sequence ID" value="NZ_CAUTZM010000010.1"/>
</dbReference>
<gene>
    <name evidence="3" type="ORF">HXK26_06395</name>
</gene>
<feature type="domain" description="DUF6788" evidence="2">
    <location>
        <begin position="16"/>
        <end position="64"/>
    </location>
</feature>
<keyword evidence="1" id="KW-0175">Coiled coil</keyword>
<sequence>MSVLEDVLREEYDRSLRLSRQMSDELKTLPKGCIRVRIVRGHEYYYLNYRVEDKVRSDYIPASNICEMRKMIARRKKLKQALKEQESSRKQIERALGKKLRYE</sequence>
<reference evidence="3" key="1">
    <citation type="submission" date="2020-04" db="EMBL/GenBank/DDBJ databases">
        <title>Deep metagenomics examines the oral microbiome during advanced dental caries in children, revealing novel taxa and co-occurrences with host molecules.</title>
        <authorList>
            <person name="Baker J.L."/>
            <person name="Morton J.T."/>
            <person name="Dinis M."/>
            <person name="Alvarez R."/>
            <person name="Tran N.C."/>
            <person name="Knight R."/>
            <person name="Edlund A."/>
        </authorList>
    </citation>
    <scope>NUCLEOTIDE SEQUENCE</scope>
    <source>
        <strain evidence="3">JCVI_38_bin.5</strain>
    </source>
</reference>
<evidence type="ECO:0000313" key="4">
    <source>
        <dbReference type="Proteomes" id="UP000698335"/>
    </source>
</evidence>
<proteinExistence type="predicted"/>
<name>A0A930YQ58_9ACTN</name>
<evidence type="ECO:0000259" key="2">
    <source>
        <dbReference type="Pfam" id="PF20586"/>
    </source>
</evidence>
<dbReference type="Pfam" id="PF20586">
    <property type="entry name" value="DUF6788"/>
    <property type="match status" value="1"/>
</dbReference>
<dbReference type="Proteomes" id="UP000698335">
    <property type="component" value="Unassembled WGS sequence"/>
</dbReference>
<feature type="coiled-coil region" evidence="1">
    <location>
        <begin position="68"/>
        <end position="98"/>
    </location>
</feature>
<evidence type="ECO:0000313" key="3">
    <source>
        <dbReference type="EMBL" id="MBF4808310.1"/>
    </source>
</evidence>
<accession>A0A930YQ58</accession>
<dbReference type="InterPro" id="IPR046738">
    <property type="entry name" value="DUF6788"/>
</dbReference>
<dbReference type="AlphaFoldDB" id="A0A930YQ58"/>
<comment type="caution">
    <text evidence="3">The sequence shown here is derived from an EMBL/GenBank/DDBJ whole genome shotgun (WGS) entry which is preliminary data.</text>
</comment>
<protein>
    <recommendedName>
        <fullName evidence="2">DUF6788 domain-containing protein</fullName>
    </recommendedName>
</protein>
<organism evidence="3 4">
    <name type="scientific">Lancefieldella rimae</name>
    <dbReference type="NCBI Taxonomy" id="1383"/>
    <lineage>
        <taxon>Bacteria</taxon>
        <taxon>Bacillati</taxon>
        <taxon>Actinomycetota</taxon>
        <taxon>Coriobacteriia</taxon>
        <taxon>Coriobacteriales</taxon>
        <taxon>Atopobiaceae</taxon>
        <taxon>Lancefieldella</taxon>
    </lineage>
</organism>
<dbReference type="EMBL" id="JABZGW010000301">
    <property type="protein sequence ID" value="MBF4808310.1"/>
    <property type="molecule type" value="Genomic_DNA"/>
</dbReference>
<evidence type="ECO:0000256" key="1">
    <source>
        <dbReference type="SAM" id="Coils"/>
    </source>
</evidence>